<keyword evidence="2" id="KW-0378">Hydrolase</keyword>
<dbReference type="Pfam" id="PF01734">
    <property type="entry name" value="Patatin"/>
    <property type="match status" value="1"/>
</dbReference>
<dbReference type="GO" id="GO:0052816">
    <property type="term" value="F:long-chain fatty acyl-CoA hydrolase activity"/>
    <property type="evidence" value="ECO:0007669"/>
    <property type="project" value="TreeGrafter"/>
</dbReference>
<gene>
    <name evidence="7" type="ORF">DPMN_022889</name>
</gene>
<dbReference type="Proteomes" id="UP000828390">
    <property type="component" value="Unassembled WGS sequence"/>
</dbReference>
<evidence type="ECO:0000313" key="7">
    <source>
        <dbReference type="EMBL" id="KAH3859998.1"/>
    </source>
</evidence>
<dbReference type="GO" id="GO:0005739">
    <property type="term" value="C:mitochondrion"/>
    <property type="evidence" value="ECO:0007669"/>
    <property type="project" value="TreeGrafter"/>
</dbReference>
<dbReference type="GO" id="GO:0047499">
    <property type="term" value="F:calcium-independent phospholipase A2 activity"/>
    <property type="evidence" value="ECO:0007669"/>
    <property type="project" value="InterPro"/>
</dbReference>
<dbReference type="AlphaFoldDB" id="A0A9D4LLU3"/>
<dbReference type="InterPro" id="IPR047148">
    <property type="entry name" value="PLPL9"/>
</dbReference>
<dbReference type="InterPro" id="IPR002641">
    <property type="entry name" value="PNPLA_dom"/>
</dbReference>
<reference evidence="7" key="2">
    <citation type="submission" date="2020-11" db="EMBL/GenBank/DDBJ databases">
        <authorList>
            <person name="McCartney M.A."/>
            <person name="Auch B."/>
            <person name="Kono T."/>
            <person name="Mallez S."/>
            <person name="Becker A."/>
            <person name="Gohl D.M."/>
            <person name="Silverstein K.A.T."/>
            <person name="Koren S."/>
            <person name="Bechman K.B."/>
            <person name="Herman A."/>
            <person name="Abrahante J.E."/>
            <person name="Garbe J."/>
        </authorList>
    </citation>
    <scope>NUCLEOTIDE SEQUENCE</scope>
    <source>
        <strain evidence="7">Duluth1</strain>
        <tissue evidence="7">Whole animal</tissue>
    </source>
</reference>
<evidence type="ECO:0000256" key="1">
    <source>
        <dbReference type="ARBA" id="ARBA00022737"/>
    </source>
</evidence>
<dbReference type="PANTHER" id="PTHR24139:SF34">
    <property type="entry name" value="85_88 KDA CALCIUM-INDEPENDENT PHOSPHOLIPASE A2"/>
    <property type="match status" value="1"/>
</dbReference>
<feature type="domain" description="PNPLA" evidence="6">
    <location>
        <begin position="56"/>
        <end position="162"/>
    </location>
</feature>
<dbReference type="GO" id="GO:2000304">
    <property type="term" value="P:positive regulation of ceramide biosynthetic process"/>
    <property type="evidence" value="ECO:0007669"/>
    <property type="project" value="TreeGrafter"/>
</dbReference>
<proteinExistence type="predicted"/>
<evidence type="ECO:0000313" key="8">
    <source>
        <dbReference type="Proteomes" id="UP000828390"/>
    </source>
</evidence>
<dbReference type="GO" id="GO:0006629">
    <property type="term" value="P:lipid metabolic process"/>
    <property type="evidence" value="ECO:0007669"/>
    <property type="project" value="UniProtKB-KW"/>
</dbReference>
<protein>
    <recommendedName>
        <fullName evidence="6">PNPLA domain-containing protein</fullName>
    </recommendedName>
</protein>
<keyword evidence="1" id="KW-0677">Repeat</keyword>
<dbReference type="PANTHER" id="PTHR24139">
    <property type="entry name" value="CALCIUM-INDEPENDENT PHOSPHOLIPASE A2"/>
    <property type="match status" value="1"/>
</dbReference>
<evidence type="ECO:0000259" key="6">
    <source>
        <dbReference type="PROSITE" id="PS51635"/>
    </source>
</evidence>
<keyword evidence="3" id="KW-0040">ANK repeat</keyword>
<evidence type="ECO:0000256" key="4">
    <source>
        <dbReference type="ARBA" id="ARBA00023098"/>
    </source>
</evidence>
<evidence type="ECO:0000256" key="5">
    <source>
        <dbReference type="PROSITE-ProRule" id="PRU01161"/>
    </source>
</evidence>
<dbReference type="PROSITE" id="PS51635">
    <property type="entry name" value="PNPLA"/>
    <property type="match status" value="1"/>
</dbReference>
<dbReference type="InterPro" id="IPR016035">
    <property type="entry name" value="Acyl_Trfase/lysoPLipase"/>
</dbReference>
<dbReference type="SUPFAM" id="SSF52151">
    <property type="entry name" value="FabD/lysophospholipase-like"/>
    <property type="match status" value="1"/>
</dbReference>
<keyword evidence="4" id="KW-0443">Lipid metabolism</keyword>
<sequence length="162" mass="18433">MSVGRSVGPSTRWLSDDNSRALGPRIMKLHRYIDHDLQMTPIDFEVTRSKVKVTTQFLDGGGIRGLVILEIQDAIEKEAGKEIKDMFDWIGGTSTGRIIALGIATGKSVSEIRAIYYRLKDSIPYDSATIENLLQKEFEDIVMTEIKKPKDRWFYPPLHLTY</sequence>
<dbReference type="Gene3D" id="3.40.1090.10">
    <property type="entry name" value="Cytosolic phospholipase A2 catalytic domain"/>
    <property type="match status" value="1"/>
</dbReference>
<comment type="caution">
    <text evidence="5">Lacks conserved residue(s) required for the propagation of feature annotation.</text>
</comment>
<dbReference type="EMBL" id="JAIWYP010000002">
    <property type="protein sequence ID" value="KAH3859998.1"/>
    <property type="molecule type" value="Genomic_DNA"/>
</dbReference>
<feature type="short sequence motif" description="GXGXXG" evidence="5">
    <location>
        <begin position="60"/>
        <end position="65"/>
    </location>
</feature>
<comment type="caution">
    <text evidence="7">The sequence shown here is derived from an EMBL/GenBank/DDBJ whole genome shotgun (WGS) entry which is preliminary data.</text>
</comment>
<reference evidence="7" key="1">
    <citation type="journal article" date="2019" name="bioRxiv">
        <title>The Genome of the Zebra Mussel, Dreissena polymorpha: A Resource for Invasive Species Research.</title>
        <authorList>
            <person name="McCartney M.A."/>
            <person name="Auch B."/>
            <person name="Kono T."/>
            <person name="Mallez S."/>
            <person name="Zhang Y."/>
            <person name="Obille A."/>
            <person name="Becker A."/>
            <person name="Abrahante J.E."/>
            <person name="Garbe J."/>
            <person name="Badalamenti J.P."/>
            <person name="Herman A."/>
            <person name="Mangelson H."/>
            <person name="Liachko I."/>
            <person name="Sullivan S."/>
            <person name="Sone E.D."/>
            <person name="Koren S."/>
            <person name="Silverstein K.A.T."/>
            <person name="Beckman K.B."/>
            <person name="Gohl D.M."/>
        </authorList>
    </citation>
    <scope>NUCLEOTIDE SEQUENCE</scope>
    <source>
        <strain evidence="7">Duluth1</strain>
        <tissue evidence="7">Whole animal</tissue>
    </source>
</reference>
<feature type="short sequence motif" description="GXSXG" evidence="5">
    <location>
        <begin position="92"/>
        <end position="96"/>
    </location>
</feature>
<organism evidence="7 8">
    <name type="scientific">Dreissena polymorpha</name>
    <name type="common">Zebra mussel</name>
    <name type="synonym">Mytilus polymorpha</name>
    <dbReference type="NCBI Taxonomy" id="45954"/>
    <lineage>
        <taxon>Eukaryota</taxon>
        <taxon>Metazoa</taxon>
        <taxon>Spiralia</taxon>
        <taxon>Lophotrochozoa</taxon>
        <taxon>Mollusca</taxon>
        <taxon>Bivalvia</taxon>
        <taxon>Autobranchia</taxon>
        <taxon>Heteroconchia</taxon>
        <taxon>Euheterodonta</taxon>
        <taxon>Imparidentia</taxon>
        <taxon>Neoheterodontei</taxon>
        <taxon>Myida</taxon>
        <taxon>Dreissenoidea</taxon>
        <taxon>Dreissenidae</taxon>
        <taxon>Dreissena</taxon>
    </lineage>
</organism>
<keyword evidence="8" id="KW-1185">Reference proteome</keyword>
<evidence type="ECO:0000256" key="3">
    <source>
        <dbReference type="ARBA" id="ARBA00023043"/>
    </source>
</evidence>
<evidence type="ECO:0000256" key="2">
    <source>
        <dbReference type="ARBA" id="ARBA00022801"/>
    </source>
</evidence>
<accession>A0A9D4LLU3</accession>
<name>A0A9D4LLU3_DREPO</name>